<organism evidence="2 3">
    <name type="scientific">Proteiniclasticum ruminis</name>
    <dbReference type="NCBI Taxonomy" id="398199"/>
    <lineage>
        <taxon>Bacteria</taxon>
        <taxon>Bacillati</taxon>
        <taxon>Bacillota</taxon>
        <taxon>Clostridia</taxon>
        <taxon>Eubacteriales</taxon>
        <taxon>Clostridiaceae</taxon>
        <taxon>Proteiniclasticum</taxon>
    </lineage>
</organism>
<gene>
    <name evidence="2" type="ORF">SAMN04488695_102277</name>
</gene>
<keyword evidence="3" id="KW-1185">Reference proteome</keyword>
<dbReference type="InterPro" id="IPR011060">
    <property type="entry name" value="RibuloseP-bd_barrel"/>
</dbReference>
<dbReference type="InterPro" id="IPR005137">
    <property type="entry name" value="BtpA"/>
</dbReference>
<comment type="similarity">
    <text evidence="1">Belongs to the BtpA family.</text>
</comment>
<reference evidence="2 3" key="1">
    <citation type="submission" date="2016-10" db="EMBL/GenBank/DDBJ databases">
        <authorList>
            <person name="de Groot N.N."/>
        </authorList>
    </citation>
    <scope>NUCLEOTIDE SEQUENCE [LARGE SCALE GENOMIC DNA]</scope>
    <source>
        <strain evidence="2 3">ML2</strain>
    </source>
</reference>
<dbReference type="OrthoDB" id="9791357at2"/>
<evidence type="ECO:0000313" key="2">
    <source>
        <dbReference type="EMBL" id="SFN56395.1"/>
    </source>
</evidence>
<evidence type="ECO:0000313" key="3">
    <source>
        <dbReference type="Proteomes" id="UP000181899"/>
    </source>
</evidence>
<evidence type="ECO:0008006" key="4">
    <source>
        <dbReference type="Google" id="ProtNLM"/>
    </source>
</evidence>
<dbReference type="PANTHER" id="PTHR21381">
    <property type="entry name" value="ZGC:162297"/>
    <property type="match status" value="1"/>
</dbReference>
<dbReference type="EMBL" id="FOVK01000002">
    <property type="protein sequence ID" value="SFN56395.1"/>
    <property type="molecule type" value="Genomic_DNA"/>
</dbReference>
<dbReference type="AlphaFoldDB" id="A0A1I5A1K1"/>
<dbReference type="RefSeq" id="WP_074911335.1">
    <property type="nucleotide sequence ID" value="NZ_FOVK01000002.1"/>
</dbReference>
<proteinExistence type="inferred from homology"/>
<sequence>MNKVYELFKNTSPLLGMLHLKGSDPEDVLSRAKKEIDLYFDNGVDAVIVENYFGNYYHMVEVLKHLSENYKDKIYGVNCLNMDAMGFELAINYGAKFVQLDSVAGHLKERDDHSFEAFMNLYRSKTDALVFGGVRFKYQPYLSGRSLEEDLTLAKERCDAIVVTGDHTGQETDLEKIKEFRKILGEFPMIIGAGLTPDNAKVQMQYADGAIVGSYFKENYKDEGEVDKTHVKQMVELFHEIRRDKND</sequence>
<evidence type="ECO:0000256" key="1">
    <source>
        <dbReference type="ARBA" id="ARBA00006007"/>
    </source>
</evidence>
<accession>A0A1I5A1K1</accession>
<dbReference type="Pfam" id="PF03437">
    <property type="entry name" value="BtpA"/>
    <property type="match status" value="1"/>
</dbReference>
<dbReference type="PANTHER" id="PTHR21381:SF3">
    <property type="entry name" value="SGC REGION PROTEIN SGCQ-RELATED"/>
    <property type="match status" value="1"/>
</dbReference>
<protein>
    <recommendedName>
        <fullName evidence="4">Membrane biogenesis protein</fullName>
    </recommendedName>
</protein>
<name>A0A1I5A1K1_9CLOT</name>
<dbReference type="Proteomes" id="UP000181899">
    <property type="component" value="Unassembled WGS sequence"/>
</dbReference>
<dbReference type="SUPFAM" id="SSF51366">
    <property type="entry name" value="Ribulose-phoshate binding barrel"/>
    <property type="match status" value="1"/>
</dbReference>